<name>A4VDI8_TETTS</name>
<dbReference type="GO" id="GO:0016301">
    <property type="term" value="F:kinase activity"/>
    <property type="evidence" value="ECO:0007669"/>
    <property type="project" value="UniProtKB-KW"/>
</dbReference>
<dbReference type="GeneID" id="7845424"/>
<keyword evidence="1" id="KW-0808">Transferase</keyword>
<keyword evidence="2" id="KW-1185">Reference proteome</keyword>
<dbReference type="InterPro" id="IPR032675">
    <property type="entry name" value="LRR_dom_sf"/>
</dbReference>
<organism evidence="1 2">
    <name type="scientific">Tetrahymena thermophila (strain SB210)</name>
    <dbReference type="NCBI Taxonomy" id="312017"/>
    <lineage>
        <taxon>Eukaryota</taxon>
        <taxon>Sar</taxon>
        <taxon>Alveolata</taxon>
        <taxon>Ciliophora</taxon>
        <taxon>Intramacronucleata</taxon>
        <taxon>Oligohymenophorea</taxon>
        <taxon>Hymenostomatida</taxon>
        <taxon>Tetrahymenina</taxon>
        <taxon>Tetrahymenidae</taxon>
        <taxon>Tetrahymena</taxon>
    </lineage>
</organism>
<evidence type="ECO:0000313" key="2">
    <source>
        <dbReference type="Proteomes" id="UP000009168"/>
    </source>
</evidence>
<dbReference type="EMBL" id="GG662649">
    <property type="protein sequence ID" value="EDK31589.2"/>
    <property type="molecule type" value="Genomic_DNA"/>
</dbReference>
<evidence type="ECO:0000313" key="1">
    <source>
        <dbReference type="EMBL" id="EDK31589.2"/>
    </source>
</evidence>
<dbReference type="HOGENOM" id="CLU_1735140_0_0_1"/>
<proteinExistence type="predicted"/>
<sequence>MMTNDELLALINSLLDQKQFQEQNSFVINMEDIASKLKDEGVIILGSEISKFKNVNKLVLQIQNNHVSEKGINFLTQGLSQFTHLTHLNLNLRGNFIWENGAQSLSKFVQSLQQVKYLNMNLENNSIQNSGLEHLSDAIGQCSKLNILILNLKGNSITNYFGMINQVKKLKYLYFLQICLNIDINRVIKVKQTLQKRSRMVMFKII</sequence>
<dbReference type="Gene3D" id="3.80.10.10">
    <property type="entry name" value="Ribonuclease Inhibitor"/>
    <property type="match status" value="1"/>
</dbReference>
<dbReference type="AlphaFoldDB" id="A4VDI8"/>
<gene>
    <name evidence="1" type="ORF">TTHERM_00581909</name>
</gene>
<dbReference type="InParanoid" id="A4VDI8"/>
<dbReference type="OrthoDB" id="120976at2759"/>
<protein>
    <submittedName>
        <fullName evidence="1">Kinase domain protein, putative</fullName>
    </submittedName>
</protein>
<dbReference type="RefSeq" id="XP_001471404.2">
    <property type="nucleotide sequence ID" value="XM_001471354.2"/>
</dbReference>
<dbReference type="Proteomes" id="UP000009168">
    <property type="component" value="Unassembled WGS sequence"/>
</dbReference>
<dbReference type="SUPFAM" id="SSF52047">
    <property type="entry name" value="RNI-like"/>
    <property type="match status" value="1"/>
</dbReference>
<accession>A4VDI8</accession>
<reference evidence="2" key="1">
    <citation type="journal article" date="2006" name="PLoS Biol.">
        <title>Macronuclear genome sequence of the ciliate Tetrahymena thermophila, a model eukaryote.</title>
        <authorList>
            <person name="Eisen J.A."/>
            <person name="Coyne R.S."/>
            <person name="Wu M."/>
            <person name="Wu D."/>
            <person name="Thiagarajan M."/>
            <person name="Wortman J.R."/>
            <person name="Badger J.H."/>
            <person name="Ren Q."/>
            <person name="Amedeo P."/>
            <person name="Jones K.M."/>
            <person name="Tallon L.J."/>
            <person name="Delcher A.L."/>
            <person name="Salzberg S.L."/>
            <person name="Silva J.C."/>
            <person name="Haas B.J."/>
            <person name="Majoros W.H."/>
            <person name="Farzad M."/>
            <person name="Carlton J.M."/>
            <person name="Smith R.K. Jr."/>
            <person name="Garg J."/>
            <person name="Pearlman R.E."/>
            <person name="Karrer K.M."/>
            <person name="Sun L."/>
            <person name="Manning G."/>
            <person name="Elde N.C."/>
            <person name="Turkewitz A.P."/>
            <person name="Asai D.J."/>
            <person name="Wilkes D.E."/>
            <person name="Wang Y."/>
            <person name="Cai H."/>
            <person name="Collins K."/>
            <person name="Stewart B.A."/>
            <person name="Lee S.R."/>
            <person name="Wilamowska K."/>
            <person name="Weinberg Z."/>
            <person name="Ruzzo W.L."/>
            <person name="Wloga D."/>
            <person name="Gaertig J."/>
            <person name="Frankel J."/>
            <person name="Tsao C.-C."/>
            <person name="Gorovsky M.A."/>
            <person name="Keeling P.J."/>
            <person name="Waller R.F."/>
            <person name="Patron N.J."/>
            <person name="Cherry J.M."/>
            <person name="Stover N.A."/>
            <person name="Krieger C.J."/>
            <person name="del Toro C."/>
            <person name="Ryder H.F."/>
            <person name="Williamson S.C."/>
            <person name="Barbeau R.A."/>
            <person name="Hamilton E.P."/>
            <person name="Orias E."/>
        </authorList>
    </citation>
    <scope>NUCLEOTIDE SEQUENCE [LARGE SCALE GENOMIC DNA]</scope>
    <source>
        <strain evidence="2">SB210</strain>
    </source>
</reference>
<dbReference type="KEGG" id="tet:TTHERM_00581909"/>
<keyword evidence="1" id="KW-0418">Kinase</keyword>